<organism evidence="1 2">
    <name type="scientific">Marinobacter fuscus</name>
    <dbReference type="NCBI Taxonomy" id="2109942"/>
    <lineage>
        <taxon>Bacteria</taxon>
        <taxon>Pseudomonadati</taxon>
        <taxon>Pseudomonadota</taxon>
        <taxon>Gammaproteobacteria</taxon>
        <taxon>Pseudomonadales</taxon>
        <taxon>Marinobacteraceae</taxon>
        <taxon>Marinobacter</taxon>
    </lineage>
</organism>
<evidence type="ECO:0000313" key="1">
    <source>
        <dbReference type="EMBL" id="PSF06211.1"/>
    </source>
</evidence>
<dbReference type="AlphaFoldDB" id="A0A2T1K7S7"/>
<gene>
    <name evidence="1" type="ORF">C7H09_11295</name>
</gene>
<dbReference type="EMBL" id="PXNP01000083">
    <property type="protein sequence ID" value="PSF06211.1"/>
    <property type="molecule type" value="Genomic_DNA"/>
</dbReference>
<name>A0A2T1K7S7_9GAMM</name>
<dbReference type="Proteomes" id="UP000239866">
    <property type="component" value="Unassembled WGS sequence"/>
</dbReference>
<proteinExistence type="predicted"/>
<comment type="caution">
    <text evidence="1">The sequence shown here is derived from an EMBL/GenBank/DDBJ whole genome shotgun (WGS) entry which is preliminary data.</text>
</comment>
<keyword evidence="2" id="KW-1185">Reference proteome</keyword>
<evidence type="ECO:0000313" key="2">
    <source>
        <dbReference type="Proteomes" id="UP000239866"/>
    </source>
</evidence>
<sequence>MRKKIRQVGLAVAWHHARAVDADYTAQAGSVAGLLGRKQIAKYHHMAFAEFGISPDSYGGTWFGAIPDSWELEMYGKLYCHDCDPVDSK</sequence>
<protein>
    <submittedName>
        <fullName evidence="1">Uncharacterized protein</fullName>
    </submittedName>
</protein>
<reference evidence="1 2" key="1">
    <citation type="submission" date="2018-03" db="EMBL/GenBank/DDBJ databases">
        <title>Marinobacter brunus sp. nov., a marine bacterium of Gamma-proteobacteria isolated from the surface seawater of the South China Sea.</title>
        <authorList>
            <person name="Cheng H."/>
            <person name="Wu Y.-H."/>
            <person name="Xamxidin M."/>
            <person name="Xu X.-W."/>
        </authorList>
    </citation>
    <scope>NUCLEOTIDE SEQUENCE [LARGE SCALE GENOMIC DNA]</scope>
    <source>
        <strain evidence="1 2">NH169-3</strain>
    </source>
</reference>
<accession>A0A2T1K7S7</accession>